<reference evidence="6 7" key="1">
    <citation type="submission" date="2019-03" db="EMBL/GenBank/DDBJ databases">
        <title>Genomic Encyclopedia of Type Strains, Phase III (KMG-III): the genomes of soil and plant-associated and newly described type strains.</title>
        <authorList>
            <person name="Whitman W."/>
        </authorList>
    </citation>
    <scope>NUCLEOTIDE SEQUENCE [LARGE SCALE GENOMIC DNA]</scope>
    <source>
        <strain evidence="6 7">CGMCC 1.7660</strain>
    </source>
</reference>
<dbReference type="SUPFAM" id="SSF46689">
    <property type="entry name" value="Homeodomain-like"/>
    <property type="match status" value="1"/>
</dbReference>
<gene>
    <name evidence="6" type="ORF">A8950_0179</name>
</gene>
<evidence type="ECO:0000259" key="5">
    <source>
        <dbReference type="PROSITE" id="PS50977"/>
    </source>
</evidence>
<dbReference type="InterPro" id="IPR009057">
    <property type="entry name" value="Homeodomain-like_sf"/>
</dbReference>
<dbReference type="Gene3D" id="1.10.357.10">
    <property type="entry name" value="Tetracycline Repressor, domain 2"/>
    <property type="match status" value="1"/>
</dbReference>
<feature type="domain" description="HTH tetR-type" evidence="5">
    <location>
        <begin position="9"/>
        <end position="69"/>
    </location>
</feature>
<comment type="caution">
    <text evidence="6">The sequence shown here is derived from an EMBL/GenBank/DDBJ whole genome shotgun (WGS) entry which is preliminary data.</text>
</comment>
<proteinExistence type="predicted"/>
<dbReference type="OrthoDB" id="9795242at2"/>
<dbReference type="PROSITE" id="PS50977">
    <property type="entry name" value="HTH_TETR_2"/>
    <property type="match status" value="1"/>
</dbReference>
<dbReference type="InterPro" id="IPR036271">
    <property type="entry name" value="Tet_transcr_reg_TetR-rel_C_sf"/>
</dbReference>
<dbReference type="Gene3D" id="1.10.10.60">
    <property type="entry name" value="Homeodomain-like"/>
    <property type="match status" value="1"/>
</dbReference>
<dbReference type="AlphaFoldDB" id="A0A4R6WZJ9"/>
<dbReference type="Pfam" id="PF00440">
    <property type="entry name" value="TetR_N"/>
    <property type="match status" value="1"/>
</dbReference>
<dbReference type="EMBL" id="SNYW01000001">
    <property type="protein sequence ID" value="TDQ86487.1"/>
    <property type="molecule type" value="Genomic_DNA"/>
</dbReference>
<sequence length="201" mass="21418">MAERGRPRSFDRDQALARAMEVFWEKGYAGASLTDLKAAMGINAPSLYAAFGSKEQLFEEAVDRYDASEGRALWAAFNAAPDARSAIAALLAASADSYVAPDRPKGCLVVLGALVGGEAEAVVATRLAARRRQAIERIEQRLQADIAAGRLPRGTDCRRIAIFYTTLQQGMSLQARDGADRATLRAVAEAAMAAWGGLISA</sequence>
<dbReference type="PROSITE" id="PS01081">
    <property type="entry name" value="HTH_TETR_1"/>
    <property type="match status" value="1"/>
</dbReference>
<evidence type="ECO:0000256" key="4">
    <source>
        <dbReference type="PROSITE-ProRule" id="PRU00335"/>
    </source>
</evidence>
<evidence type="ECO:0000256" key="1">
    <source>
        <dbReference type="ARBA" id="ARBA00023015"/>
    </source>
</evidence>
<keyword evidence="2 4" id="KW-0238">DNA-binding</keyword>
<name>A0A4R6WZJ9_9PROT</name>
<keyword evidence="1" id="KW-0805">Transcription regulation</keyword>
<feature type="DNA-binding region" description="H-T-H motif" evidence="4">
    <location>
        <begin position="32"/>
        <end position="51"/>
    </location>
</feature>
<evidence type="ECO:0000313" key="6">
    <source>
        <dbReference type="EMBL" id="TDQ86487.1"/>
    </source>
</evidence>
<dbReference type="InterPro" id="IPR023772">
    <property type="entry name" value="DNA-bd_HTH_TetR-type_CS"/>
</dbReference>
<dbReference type="PANTHER" id="PTHR47506">
    <property type="entry name" value="TRANSCRIPTIONAL REGULATORY PROTEIN"/>
    <property type="match status" value="1"/>
</dbReference>
<dbReference type="GO" id="GO:0003677">
    <property type="term" value="F:DNA binding"/>
    <property type="evidence" value="ECO:0007669"/>
    <property type="project" value="UniProtKB-UniRule"/>
</dbReference>
<accession>A0A4R6WZJ9</accession>
<keyword evidence="7" id="KW-1185">Reference proteome</keyword>
<protein>
    <submittedName>
        <fullName evidence="6">TetR family transcriptional regulator</fullName>
    </submittedName>
</protein>
<dbReference type="SUPFAM" id="SSF48498">
    <property type="entry name" value="Tetracyclin repressor-like, C-terminal domain"/>
    <property type="match status" value="1"/>
</dbReference>
<dbReference type="RefSeq" id="WP_133611592.1">
    <property type="nucleotide sequence ID" value="NZ_SNYW01000001.1"/>
</dbReference>
<dbReference type="InterPro" id="IPR001647">
    <property type="entry name" value="HTH_TetR"/>
</dbReference>
<dbReference type="PRINTS" id="PR00455">
    <property type="entry name" value="HTHTETR"/>
</dbReference>
<evidence type="ECO:0000256" key="2">
    <source>
        <dbReference type="ARBA" id="ARBA00023125"/>
    </source>
</evidence>
<dbReference type="PANTHER" id="PTHR47506:SF1">
    <property type="entry name" value="HTH-TYPE TRANSCRIPTIONAL REGULATOR YJDC"/>
    <property type="match status" value="1"/>
</dbReference>
<dbReference type="Proteomes" id="UP000295783">
    <property type="component" value="Unassembled WGS sequence"/>
</dbReference>
<evidence type="ECO:0000256" key="3">
    <source>
        <dbReference type="ARBA" id="ARBA00023163"/>
    </source>
</evidence>
<keyword evidence="3" id="KW-0804">Transcription</keyword>
<organism evidence="6 7">
    <name type="scientific">Dongia mobilis</name>
    <dbReference type="NCBI Taxonomy" id="578943"/>
    <lineage>
        <taxon>Bacteria</taxon>
        <taxon>Pseudomonadati</taxon>
        <taxon>Pseudomonadota</taxon>
        <taxon>Alphaproteobacteria</taxon>
        <taxon>Rhodospirillales</taxon>
        <taxon>Dongiaceae</taxon>
        <taxon>Dongia</taxon>
    </lineage>
</organism>
<evidence type="ECO:0000313" key="7">
    <source>
        <dbReference type="Proteomes" id="UP000295783"/>
    </source>
</evidence>